<protein>
    <submittedName>
        <fullName evidence="2">Glycerophosphodiester phosphodiesterase</fullName>
    </submittedName>
</protein>
<dbReference type="InterPro" id="IPR017946">
    <property type="entry name" value="PLC-like_Pdiesterase_TIM-brl"/>
</dbReference>
<dbReference type="PANTHER" id="PTHR46211:SF1">
    <property type="entry name" value="GLYCEROPHOSPHODIESTER PHOSPHODIESTERASE, CYTOPLASMIC"/>
    <property type="match status" value="1"/>
</dbReference>
<dbReference type="EMBL" id="JBHTLT010000040">
    <property type="protein sequence ID" value="MFD1205163.1"/>
    <property type="molecule type" value="Genomic_DNA"/>
</dbReference>
<evidence type="ECO:0000313" key="2">
    <source>
        <dbReference type="EMBL" id="MFD1205163.1"/>
    </source>
</evidence>
<accession>A0ABW3TZ71</accession>
<dbReference type="Pfam" id="PF03009">
    <property type="entry name" value="GDPD"/>
    <property type="match status" value="1"/>
</dbReference>
<proteinExistence type="predicted"/>
<gene>
    <name evidence="2" type="ORF">ACFQ38_08605</name>
</gene>
<dbReference type="PANTHER" id="PTHR46211">
    <property type="entry name" value="GLYCEROPHOSPHORYL DIESTER PHOSPHODIESTERASE"/>
    <property type="match status" value="1"/>
</dbReference>
<dbReference type="Proteomes" id="UP001597231">
    <property type="component" value="Unassembled WGS sequence"/>
</dbReference>
<dbReference type="Gene3D" id="3.20.20.190">
    <property type="entry name" value="Phosphatidylinositol (PI) phosphodiesterase"/>
    <property type="match status" value="1"/>
</dbReference>
<dbReference type="RefSeq" id="WP_336822284.1">
    <property type="nucleotide sequence ID" value="NZ_JBHTLT010000040.1"/>
</dbReference>
<dbReference type="InterPro" id="IPR030395">
    <property type="entry name" value="GP_PDE_dom"/>
</dbReference>
<dbReference type="SUPFAM" id="SSF51695">
    <property type="entry name" value="PLC-like phosphodiesterases"/>
    <property type="match status" value="1"/>
</dbReference>
<evidence type="ECO:0000259" key="1">
    <source>
        <dbReference type="PROSITE" id="PS51704"/>
    </source>
</evidence>
<sequence length="281" mass="31808">MRHLRKSKFGILAIAAACFLLLVGYKEQTIRVHYTKDMVSVAHRGASHFAPENTRAAFQKSVELNADFLECDVHVSKDGELIIMHDDKIDRTTNGSGFIKEFTLDELKQLDAGASFSKEFKGEQILTLNELIDEFYDQIGLLIELKNPKLYPGIEEKIASLLGEYDDLSSIIVQSFDIDSMKKMSVLLPNLQVAVLIHPKDSLLSAAKLDDLASFASYINFNVSFLNKKTVERVHDRGAKVFVWSKKDKNIIAKAHKYNVDGIITDFSNWPYEELIYLAQE</sequence>
<keyword evidence="3" id="KW-1185">Reference proteome</keyword>
<comment type="caution">
    <text evidence="2">The sequence shown here is derived from an EMBL/GenBank/DDBJ whole genome shotgun (WGS) entry which is preliminary data.</text>
</comment>
<feature type="domain" description="GP-PDE" evidence="1">
    <location>
        <begin position="38"/>
        <end position="275"/>
    </location>
</feature>
<evidence type="ECO:0000313" key="3">
    <source>
        <dbReference type="Proteomes" id="UP001597231"/>
    </source>
</evidence>
<name>A0ABW3TZ71_9BACL</name>
<dbReference type="PROSITE" id="PS51704">
    <property type="entry name" value="GP_PDE"/>
    <property type="match status" value="1"/>
</dbReference>
<reference evidence="3" key="1">
    <citation type="journal article" date="2019" name="Int. J. Syst. Evol. Microbiol.">
        <title>The Global Catalogue of Microorganisms (GCM) 10K type strain sequencing project: providing services to taxonomists for standard genome sequencing and annotation.</title>
        <authorList>
            <consortium name="The Broad Institute Genomics Platform"/>
            <consortium name="The Broad Institute Genome Sequencing Center for Infectious Disease"/>
            <person name="Wu L."/>
            <person name="Ma J."/>
        </authorList>
    </citation>
    <scope>NUCLEOTIDE SEQUENCE [LARGE SCALE GENOMIC DNA]</scope>
    <source>
        <strain evidence="3">CCUG 53915</strain>
    </source>
</reference>
<organism evidence="2 3">
    <name type="scientific">Sporosarcina contaminans</name>
    <dbReference type="NCBI Taxonomy" id="633403"/>
    <lineage>
        <taxon>Bacteria</taxon>
        <taxon>Bacillati</taxon>
        <taxon>Bacillota</taxon>
        <taxon>Bacilli</taxon>
        <taxon>Bacillales</taxon>
        <taxon>Caryophanaceae</taxon>
        <taxon>Sporosarcina</taxon>
    </lineage>
</organism>